<evidence type="ECO:0008006" key="3">
    <source>
        <dbReference type="Google" id="ProtNLM"/>
    </source>
</evidence>
<proteinExistence type="predicted"/>
<reference evidence="1 2" key="1">
    <citation type="journal article" date="2013" name="ISME J.">
        <title>A metabolic model for members of the genus Tetrasphaera involved in enhanced biological phosphorus removal.</title>
        <authorList>
            <person name="Kristiansen R."/>
            <person name="Nguyen H.T.T."/>
            <person name="Saunders A.M."/>
            <person name="Nielsen J.L."/>
            <person name="Wimmer R."/>
            <person name="Le V.Q."/>
            <person name="McIlroy S.J."/>
            <person name="Petrovski S."/>
            <person name="Seviour R.J."/>
            <person name="Calteau A."/>
            <person name="Nielsen K.L."/>
            <person name="Nielsen P.H."/>
        </authorList>
    </citation>
    <scope>NUCLEOTIDE SEQUENCE [LARGE SCALE GENOMIC DNA]</scope>
    <source>
        <strain evidence="1 2">Ben 74</strain>
    </source>
</reference>
<organism evidence="1 2">
    <name type="scientific">Nostocoides jenkinsii Ben 74</name>
    <dbReference type="NCBI Taxonomy" id="1193518"/>
    <lineage>
        <taxon>Bacteria</taxon>
        <taxon>Bacillati</taxon>
        <taxon>Actinomycetota</taxon>
        <taxon>Actinomycetes</taxon>
        <taxon>Micrococcales</taxon>
        <taxon>Intrasporangiaceae</taxon>
        <taxon>Nostocoides</taxon>
    </lineage>
</organism>
<evidence type="ECO:0000313" key="1">
    <source>
        <dbReference type="EMBL" id="CCI53953.1"/>
    </source>
</evidence>
<dbReference type="AlphaFoldDB" id="A0A077MFK5"/>
<dbReference type="Proteomes" id="UP000035720">
    <property type="component" value="Unassembled WGS sequence"/>
</dbReference>
<dbReference type="EMBL" id="CAJC01000163">
    <property type="protein sequence ID" value="CCI53953.1"/>
    <property type="molecule type" value="Genomic_DNA"/>
</dbReference>
<evidence type="ECO:0000313" key="2">
    <source>
        <dbReference type="Proteomes" id="UP000035720"/>
    </source>
</evidence>
<sequence>MTAELTLAEATHLAHAVAARAMATEDIRVLFVKGPVAVSQGLRTGGLSSDVDILCDPARVRDAVDLVHEYGWTRYSGEQTDAMAIGMHATAFTIPGWPPTIDLHANFPGMLADPQSAFERLWAAHRIVRLAHHNIPAPAPADHFVILALHALRTLAPGEQTVAMAPLKTAWASLDPRERQDVVTTARETGALEPLREVLIELGAEPGPADDRFSTALAQWRRSREHVGDSAVVWLTRWEQARWRERPELVWRAFWDISMDNSRSPQEWELATRRERALGRLRRARRGLAGVPRAINGRRGKGS</sequence>
<keyword evidence="2" id="KW-1185">Reference proteome</keyword>
<name>A0A077MFK5_9MICO</name>
<accession>A0A077MFK5</accession>
<dbReference type="Pfam" id="PF14907">
    <property type="entry name" value="NTP_transf_5"/>
    <property type="match status" value="1"/>
</dbReference>
<comment type="caution">
    <text evidence="1">The sequence shown here is derived from an EMBL/GenBank/DDBJ whole genome shotgun (WGS) entry which is preliminary data.</text>
</comment>
<dbReference type="STRING" id="1193518.BN13_510023"/>
<dbReference type="OrthoDB" id="3782133at2"/>
<protein>
    <recommendedName>
        <fullName evidence="3">Nucleotidyltransferase family protein</fullName>
    </recommendedName>
</protein>
<dbReference type="RefSeq" id="WP_048546329.1">
    <property type="nucleotide sequence ID" value="NZ_HF571038.1"/>
</dbReference>
<dbReference type="InterPro" id="IPR039498">
    <property type="entry name" value="NTP_transf_5"/>
</dbReference>
<gene>
    <name evidence="1" type="ORF">BN13_510023</name>
</gene>